<evidence type="ECO:0000256" key="1">
    <source>
        <dbReference type="SAM" id="MobiDB-lite"/>
    </source>
</evidence>
<comment type="caution">
    <text evidence="2">The sequence shown here is derived from an EMBL/GenBank/DDBJ whole genome shotgun (WGS) entry which is preliminary data.</text>
</comment>
<feature type="non-terminal residue" evidence="2">
    <location>
        <position position="1"/>
    </location>
</feature>
<feature type="compositionally biased region" description="Low complexity" evidence="1">
    <location>
        <begin position="1"/>
        <end position="11"/>
    </location>
</feature>
<reference evidence="2 3" key="1">
    <citation type="journal article" date="2012" name="Genome Biol.">
        <title>Genome and low-iron response of an oceanic diatom adapted to chronic iron limitation.</title>
        <authorList>
            <person name="Lommer M."/>
            <person name="Specht M."/>
            <person name="Roy A.S."/>
            <person name="Kraemer L."/>
            <person name="Andreson R."/>
            <person name="Gutowska M.A."/>
            <person name="Wolf J."/>
            <person name="Bergner S.V."/>
            <person name="Schilhabel M.B."/>
            <person name="Klostermeier U.C."/>
            <person name="Beiko R.G."/>
            <person name="Rosenstiel P."/>
            <person name="Hippler M."/>
            <person name="Laroche J."/>
        </authorList>
    </citation>
    <scope>NUCLEOTIDE SEQUENCE [LARGE SCALE GENOMIC DNA]</scope>
    <source>
        <strain evidence="2 3">CCMP1005</strain>
    </source>
</reference>
<dbReference type="AlphaFoldDB" id="K0RVM2"/>
<feature type="region of interest" description="Disordered" evidence="1">
    <location>
        <begin position="1"/>
        <end position="28"/>
    </location>
</feature>
<organism evidence="2 3">
    <name type="scientific">Thalassiosira oceanica</name>
    <name type="common">Marine diatom</name>
    <dbReference type="NCBI Taxonomy" id="159749"/>
    <lineage>
        <taxon>Eukaryota</taxon>
        <taxon>Sar</taxon>
        <taxon>Stramenopiles</taxon>
        <taxon>Ochrophyta</taxon>
        <taxon>Bacillariophyta</taxon>
        <taxon>Coscinodiscophyceae</taxon>
        <taxon>Thalassiosirophycidae</taxon>
        <taxon>Thalassiosirales</taxon>
        <taxon>Thalassiosiraceae</taxon>
        <taxon>Thalassiosira</taxon>
    </lineage>
</organism>
<sequence>VANSSVHGGDVAEADVVDGDPPGADGGADVLARKLERFNDFVSSLGVK</sequence>
<feature type="compositionally biased region" description="Low complexity" evidence="1">
    <location>
        <begin position="19"/>
        <end position="28"/>
    </location>
</feature>
<dbReference type="EMBL" id="AGNL01026805">
    <property type="protein sequence ID" value="EJK57878.1"/>
    <property type="molecule type" value="Genomic_DNA"/>
</dbReference>
<proteinExistence type="predicted"/>
<evidence type="ECO:0000313" key="3">
    <source>
        <dbReference type="Proteomes" id="UP000266841"/>
    </source>
</evidence>
<name>K0RVM2_THAOC</name>
<keyword evidence="3" id="KW-1185">Reference proteome</keyword>
<gene>
    <name evidence="2" type="ORF">THAOC_22039</name>
</gene>
<protein>
    <submittedName>
        <fullName evidence="2">Uncharacterized protein</fullName>
    </submittedName>
</protein>
<accession>K0RVM2</accession>
<evidence type="ECO:0000313" key="2">
    <source>
        <dbReference type="EMBL" id="EJK57878.1"/>
    </source>
</evidence>
<dbReference type="Proteomes" id="UP000266841">
    <property type="component" value="Unassembled WGS sequence"/>
</dbReference>